<feature type="region of interest" description="Disordered" evidence="3">
    <location>
        <begin position="787"/>
        <end position="806"/>
    </location>
</feature>
<feature type="compositionally biased region" description="Basic and acidic residues" evidence="3">
    <location>
        <begin position="305"/>
        <end position="318"/>
    </location>
</feature>
<keyword evidence="7" id="KW-1185">Reference proteome</keyword>
<feature type="domain" description="CCHC-type" evidence="4">
    <location>
        <begin position="1070"/>
        <end position="1085"/>
    </location>
</feature>
<dbReference type="CDD" id="cd09077">
    <property type="entry name" value="R1-I-EN"/>
    <property type="match status" value="1"/>
</dbReference>
<evidence type="ECO:0000256" key="3">
    <source>
        <dbReference type="SAM" id="MobiDB-lite"/>
    </source>
</evidence>
<feature type="compositionally biased region" description="Polar residues" evidence="3">
    <location>
        <begin position="880"/>
        <end position="895"/>
    </location>
</feature>
<dbReference type="GO" id="GO:0003676">
    <property type="term" value="F:nucleic acid binding"/>
    <property type="evidence" value="ECO:0007669"/>
    <property type="project" value="InterPro"/>
</dbReference>
<dbReference type="InterPro" id="IPR001878">
    <property type="entry name" value="Znf_CCHC"/>
</dbReference>
<reference evidence="6 7" key="1">
    <citation type="submission" date="2015-04" db="EMBL/GenBank/DDBJ databases">
        <title>Lasius niger genome sequencing.</title>
        <authorList>
            <person name="Konorov E.A."/>
            <person name="Nikitin M.A."/>
            <person name="Kirill M.V."/>
            <person name="Chang P."/>
        </authorList>
    </citation>
    <scope>NUCLEOTIDE SEQUENCE [LARGE SCALE GENOMIC DNA]</scope>
    <source>
        <tissue evidence="6">Whole</tissue>
    </source>
</reference>
<dbReference type="InterPro" id="IPR005135">
    <property type="entry name" value="Endo/exonuclease/phosphatase"/>
</dbReference>
<dbReference type="CDD" id="cd01650">
    <property type="entry name" value="RT_nLTR_like"/>
    <property type="match status" value="1"/>
</dbReference>
<evidence type="ECO:0000256" key="2">
    <source>
        <dbReference type="SAM" id="Coils"/>
    </source>
</evidence>
<evidence type="ECO:0000259" key="4">
    <source>
        <dbReference type="PROSITE" id="PS50158"/>
    </source>
</evidence>
<feature type="compositionally biased region" description="Basic residues" evidence="3">
    <location>
        <begin position="554"/>
        <end position="563"/>
    </location>
</feature>
<dbReference type="Proteomes" id="UP000036403">
    <property type="component" value="Unassembled WGS sequence"/>
</dbReference>
<feature type="coiled-coil region" evidence="2">
    <location>
        <begin position="654"/>
        <end position="709"/>
    </location>
</feature>
<dbReference type="PANTHER" id="PTHR19446">
    <property type="entry name" value="REVERSE TRANSCRIPTASES"/>
    <property type="match status" value="1"/>
</dbReference>
<dbReference type="SMART" id="SM00343">
    <property type="entry name" value="ZnF_C2HC"/>
    <property type="match status" value="2"/>
</dbReference>
<feature type="region of interest" description="Disordered" evidence="3">
    <location>
        <begin position="280"/>
        <end position="362"/>
    </location>
</feature>
<keyword evidence="6" id="KW-0808">Transferase</keyword>
<organism evidence="6 7">
    <name type="scientific">Lasius niger</name>
    <name type="common">Black garden ant</name>
    <dbReference type="NCBI Taxonomy" id="67767"/>
    <lineage>
        <taxon>Eukaryota</taxon>
        <taxon>Metazoa</taxon>
        <taxon>Ecdysozoa</taxon>
        <taxon>Arthropoda</taxon>
        <taxon>Hexapoda</taxon>
        <taxon>Insecta</taxon>
        <taxon>Pterygota</taxon>
        <taxon>Neoptera</taxon>
        <taxon>Endopterygota</taxon>
        <taxon>Hymenoptera</taxon>
        <taxon>Apocrita</taxon>
        <taxon>Aculeata</taxon>
        <taxon>Formicoidea</taxon>
        <taxon>Formicidae</taxon>
        <taxon>Formicinae</taxon>
        <taxon>Lasius</taxon>
        <taxon>Lasius</taxon>
    </lineage>
</organism>
<dbReference type="OrthoDB" id="7555308at2759"/>
<name>A0A0J7KFH2_LASNI</name>
<dbReference type="Gene3D" id="3.60.10.10">
    <property type="entry name" value="Endonuclease/exonuclease/phosphatase"/>
    <property type="match status" value="1"/>
</dbReference>
<comment type="caution">
    <text evidence="6">The sequence shown here is derived from an EMBL/GenBank/DDBJ whole genome shotgun (WGS) entry which is preliminary data.</text>
</comment>
<evidence type="ECO:0000313" key="7">
    <source>
        <dbReference type="Proteomes" id="UP000036403"/>
    </source>
</evidence>
<dbReference type="STRING" id="67767.A0A0J7KFH2"/>
<dbReference type="InterPro" id="IPR036691">
    <property type="entry name" value="Endo/exonu/phosph_ase_sf"/>
</dbReference>
<dbReference type="PROSITE" id="PS50158">
    <property type="entry name" value="ZF_CCHC"/>
    <property type="match status" value="2"/>
</dbReference>
<dbReference type="PaxDb" id="67767-A0A0J7KFH2"/>
<dbReference type="Pfam" id="PF00078">
    <property type="entry name" value="RVT_1"/>
    <property type="match status" value="1"/>
</dbReference>
<dbReference type="PROSITE" id="PS50878">
    <property type="entry name" value="RT_POL"/>
    <property type="match status" value="1"/>
</dbReference>
<gene>
    <name evidence="6" type="ORF">RF55_11402</name>
</gene>
<feature type="region of interest" description="Disordered" evidence="3">
    <location>
        <begin position="1148"/>
        <end position="1171"/>
    </location>
</feature>
<dbReference type="SUPFAM" id="SSF57756">
    <property type="entry name" value="Retrovirus zinc finger-like domains"/>
    <property type="match status" value="1"/>
</dbReference>
<keyword evidence="6" id="KW-0695">RNA-directed DNA polymerase</keyword>
<feature type="non-terminal residue" evidence="6">
    <location>
        <position position="2152"/>
    </location>
</feature>
<dbReference type="EMBL" id="LBMM01008278">
    <property type="protein sequence ID" value="KMQ89009.1"/>
    <property type="molecule type" value="Genomic_DNA"/>
</dbReference>
<evidence type="ECO:0000256" key="1">
    <source>
        <dbReference type="PROSITE-ProRule" id="PRU00047"/>
    </source>
</evidence>
<keyword evidence="2" id="KW-0175">Coiled coil</keyword>
<feature type="compositionally biased region" description="Polar residues" evidence="3">
    <location>
        <begin position="541"/>
        <end position="550"/>
    </location>
</feature>
<proteinExistence type="predicted"/>
<feature type="domain" description="CCHC-type" evidence="4">
    <location>
        <begin position="1093"/>
        <end position="1106"/>
    </location>
</feature>
<feature type="compositionally biased region" description="Basic and acidic residues" evidence="3">
    <location>
        <begin position="1156"/>
        <end position="1167"/>
    </location>
</feature>
<keyword evidence="1" id="KW-0863">Zinc-finger</keyword>
<dbReference type="SUPFAM" id="SSF56219">
    <property type="entry name" value="DNase I-like"/>
    <property type="match status" value="1"/>
</dbReference>
<dbReference type="GO" id="GO:0003964">
    <property type="term" value="F:RNA-directed DNA polymerase activity"/>
    <property type="evidence" value="ECO:0007669"/>
    <property type="project" value="UniProtKB-KW"/>
</dbReference>
<dbReference type="Pfam" id="PF14529">
    <property type="entry name" value="Exo_endo_phos_2"/>
    <property type="match status" value="1"/>
</dbReference>
<keyword evidence="1" id="KW-0479">Metal-binding</keyword>
<feature type="compositionally biased region" description="Basic residues" evidence="3">
    <location>
        <begin position="450"/>
        <end position="464"/>
    </location>
</feature>
<feature type="compositionally biased region" description="Basic and acidic residues" evidence="3">
    <location>
        <begin position="280"/>
        <end position="293"/>
    </location>
</feature>
<feature type="region of interest" description="Disordered" evidence="3">
    <location>
        <begin position="387"/>
        <end position="579"/>
    </location>
</feature>
<feature type="compositionally biased region" description="Polar residues" evidence="3">
    <location>
        <begin position="474"/>
        <end position="484"/>
    </location>
</feature>
<evidence type="ECO:0000259" key="5">
    <source>
        <dbReference type="PROSITE" id="PS50878"/>
    </source>
</evidence>
<keyword evidence="6" id="KW-0548">Nucleotidyltransferase</keyword>
<evidence type="ECO:0000313" key="6">
    <source>
        <dbReference type="EMBL" id="KMQ89009.1"/>
    </source>
</evidence>
<dbReference type="InterPro" id="IPR000477">
    <property type="entry name" value="RT_dom"/>
</dbReference>
<accession>A0A0J7KFH2</accession>
<sequence>GNSEVPGFGARGVMVPDPLASSSSVGLCFGSINRPPLGLHTEAGSDIALWSSTSPPRTIATREDGYHKELQENSHLADRETALDILASMGNDRRIAYDRDAFMAILKVMDYVDRLYEYGDKMKNGRNYLLSKLRTQETQEVRMYSLDSSGLVLGQNLLNSGEMLSSPIVRPYGGDLLTLSPLSRPSPARFSYSVLRCDELEQTRINLSRIDTTVGPPSIRREINSTEDQDLVNRIEQVQERIDHINCEIATKNASLRLMDAVAGSVLEDLASNVSLEADQRVGRARRRGEAGRPRGGPPRTRSPNKHDKTAMDKDNKMEITLPPQGIRTPSGRRESPTVPGALPSSSDAGPTLSSPTGGGLKVATVEDELDPRDPLDLTFVDCSSVLEDESRVPPQTTSLPGVNEDLALTSTPSKNTRSSKRKAKKVSPDAITPSSEEIAMATNRIPKIVLRKMKDRSKKRMKSRTAESEEDTATTPEDTSSVRMSADSDISEPTTRSKKKIAKVSEEESDVEYTGTDYLDPEYSSKLRSGSNRVRRESLENTAEPPSQDTSRRVHNRRKKKDSFRVWSAAEDGEDDDTEFCPEDLKIMGATAIGAIGIDCLKTTEFERKNSPNINGAISGVMKRKIRRAADVINTLVYKAETKGDPGFLRIRNRELEAEVEKLRLEEVFKKREMDDMRAIVADLKREVYELRGRLDDAEEDARKARESYRINRRVLLKENRDNLAAALPPLPTDSALSVKSADTQFDWDMLKESDCGTQQTEKPPQESMDVDVDVVKPPTAPAAVVISGAKPGTGTEKQSNKFQEDQIGEINLQIKDLVRKKRELRREVELGNGEKGSAGPSSGSLERPLPQRVPKPKPRIVSNVQVVPPKATTKRSQRGATTGPSGDIQSGKSKVSIRRPPRSSAVMITGNREDFSYADALRKARGSISLGELEINKTKVRKAANGSLLIEVMGPGGAEKASKLKDKLIEVLKDDARVTRPVTKGEVRLIGLHDATSTEEIIKAVSGYGNCFTEDIKLGPIHPMRNGLYTVWVQCPLGAAVKIANYGKIGVGWTQVRVDLLNNRPVQCFKCWRFGHLKHSCPSRDDFGGSCFRCGDEGYIARNCGAPPACKICKSDGRTYNHRLGSNLCPAVNISARIKPTPNLINAPGSSKEGAAENNHEDKGPAEPCSITPSDKWFISLDGSSAIYFDPNLTNLRYRLARRGDKYVAAICGPYLFVSVYISPNLHLREYDAFLNDLSALLSSRTDNVIVAGDFNAKADLWGSNFTNQRGLQVVRWAAERDLRIVNVGDTPTCVRPQGSSIVDLTWSSPDLLPLIDSWEVKEDMEWLSDHVCISFNICTGRPSLPPTRGLNRRWNLRKFDRDFFEAALVWGSRNPDAGDVLDLNQSIRDLDKLMEVACDAAAPRIGPRKPRRSAYWWSESVAVLRTACLHARRAWQRAKRRRRPPETTNRLGVTYKTARKDLRLEINRLKARAWQELIESIDKDPWGLPYRLVLGKLRPTAPGLSELLERDVLSNLLDSLFPRNDLPDPLGDWSDFVWSNDWEISLEEVRKALRKGSSSLSKAPGPDGFRLILWKRAPKEILGWVTNIYNICLKTGEFPVAWKRANLVLIPKAGNKNAGLQASDAPKARPICLLDEIGKTFERVMAERIHFWQTTNQESNLSKSQYGFRKNRSTCDALSLFRKITSSAVKNGGFAFAVSLDISNAFNSIPWRKIRRALRDRGYPTYIRRILDSYFSDRNIRYLNKDGRWDTKSMEAGVPQGSVLGPVLWNIAFDEVLDLAEEDEQSHVICYADDTLIIVTGKDLRLTQLRASILVSRAIIVIKRLGLKVAKEKTEAILFHGRGAIGLPTEILVEDTPIKFSSSIKYLGIIVDVNWLFSEHFRYIEEKAGRVVRALNRLMPNLRGPDERRRRLFANVVHSVILYGAPIWADVFVRKSCAQPGLYRLQRTIAQRVISAYRTVSSNAALLLARLPPLKLLATARKRTFERIKEIKDRDCNEVINKKEIRDSEFTILCNSWRNILEKPNTPGEFTKIFIVPRLEEWLTRDTVNSLSFHLTQILTDHGCFGKYLHRIRKRPDTNCFMCGMDEEDDAHHTLMHCPTWDTRRLELREKLGMPVGFSMDDVIECIMSSRESWIAFSSFVEGVMREKE</sequence>
<feature type="non-terminal residue" evidence="6">
    <location>
        <position position="1"/>
    </location>
</feature>
<dbReference type="InterPro" id="IPR036875">
    <property type="entry name" value="Znf_CCHC_sf"/>
</dbReference>
<feature type="compositionally biased region" description="Polar residues" evidence="3">
    <location>
        <begin position="344"/>
        <end position="356"/>
    </location>
</feature>
<dbReference type="GO" id="GO:0008270">
    <property type="term" value="F:zinc ion binding"/>
    <property type="evidence" value="ECO:0007669"/>
    <property type="project" value="UniProtKB-KW"/>
</dbReference>
<dbReference type="Gene3D" id="4.10.60.10">
    <property type="entry name" value="Zinc finger, CCHC-type"/>
    <property type="match status" value="1"/>
</dbReference>
<keyword evidence="1" id="KW-0862">Zinc</keyword>
<protein>
    <submittedName>
        <fullName evidence="6">Reverse transcriptase</fullName>
    </submittedName>
</protein>
<feature type="region of interest" description="Disordered" evidence="3">
    <location>
        <begin position="830"/>
        <end position="906"/>
    </location>
</feature>
<feature type="domain" description="Reverse transcriptase" evidence="5">
    <location>
        <begin position="1594"/>
        <end position="1874"/>
    </location>
</feature>
<dbReference type="InterPro" id="IPR043502">
    <property type="entry name" value="DNA/RNA_pol_sf"/>
</dbReference>
<dbReference type="SUPFAM" id="SSF56672">
    <property type="entry name" value="DNA/RNA polymerases"/>
    <property type="match status" value="1"/>
</dbReference>